<dbReference type="Proteomes" id="UP001189429">
    <property type="component" value="Unassembled WGS sequence"/>
</dbReference>
<sequence>MLRGSGSLPGGRGGTGDSGFDASLLRAVTTGTQLAVVDARRNGSAEHASFEEIRCFVGSTEGVEFLGSEAEGCCKVAIIGYGTAAEAPSPADGIPASAVLRVGTRVELRTESTCQPCEVACASEG</sequence>
<evidence type="ECO:0000313" key="2">
    <source>
        <dbReference type="Proteomes" id="UP001189429"/>
    </source>
</evidence>
<reference evidence="1" key="1">
    <citation type="submission" date="2023-10" db="EMBL/GenBank/DDBJ databases">
        <authorList>
            <person name="Chen Y."/>
            <person name="Shah S."/>
            <person name="Dougan E. K."/>
            <person name="Thang M."/>
            <person name="Chan C."/>
        </authorList>
    </citation>
    <scope>NUCLEOTIDE SEQUENCE [LARGE SCALE GENOMIC DNA]</scope>
</reference>
<gene>
    <name evidence="1" type="ORF">PCOR1329_LOCUS16346</name>
</gene>
<organism evidence="1 2">
    <name type="scientific">Prorocentrum cordatum</name>
    <dbReference type="NCBI Taxonomy" id="2364126"/>
    <lineage>
        <taxon>Eukaryota</taxon>
        <taxon>Sar</taxon>
        <taxon>Alveolata</taxon>
        <taxon>Dinophyceae</taxon>
        <taxon>Prorocentrales</taxon>
        <taxon>Prorocentraceae</taxon>
        <taxon>Prorocentrum</taxon>
    </lineage>
</organism>
<comment type="caution">
    <text evidence="1">The sequence shown here is derived from an EMBL/GenBank/DDBJ whole genome shotgun (WGS) entry which is preliminary data.</text>
</comment>
<proteinExistence type="predicted"/>
<keyword evidence="2" id="KW-1185">Reference proteome</keyword>
<evidence type="ECO:0000313" key="1">
    <source>
        <dbReference type="EMBL" id="CAK0811885.1"/>
    </source>
</evidence>
<name>A0ABN9QZQ3_9DINO</name>
<protein>
    <recommendedName>
        <fullName evidence="3">Subtilisin</fullName>
    </recommendedName>
</protein>
<dbReference type="EMBL" id="CAUYUJ010005002">
    <property type="protein sequence ID" value="CAK0811885.1"/>
    <property type="molecule type" value="Genomic_DNA"/>
</dbReference>
<accession>A0ABN9QZQ3</accession>
<evidence type="ECO:0008006" key="3">
    <source>
        <dbReference type="Google" id="ProtNLM"/>
    </source>
</evidence>